<dbReference type="PROSITE" id="PS51194">
    <property type="entry name" value="HELICASE_CTER"/>
    <property type="match status" value="1"/>
</dbReference>
<dbReference type="CDD" id="cd18791">
    <property type="entry name" value="SF2_C_RHA"/>
    <property type="match status" value="1"/>
</dbReference>
<sequence>MKHKKRKEKESLSKVAQRARRDVEKESARQARHAERARLLQQLAESSLRPEVSRLLWPSWHLGRSPPDAAAQRGRRRKRQRLGMEEGEWIDSKTGRVHSIPSGPSVAPNGEQRRCEAANPPAPHIRVRVRERQRQAPRAAYEARRQAVRSGGPEEGASSSSSSSSAASTREHTDPTQTLPSTPTDATETVNVGRKLSSPSSESVVATTFKLATDIAPAAPALAPAAAIPPPPNPPRFPVPVPRRSAAMQAARMALPVCGMEQEIMEAVSSHDVVFIVGETGSGKTTQVPQFLYEAGYAHTRTPEETAGLIAVVQPRRLAAVWCAHRVAAELGFGAPTDAERADGAVVPDATSSSSSSSSSSPVGYQVRHEARRIAADGRAVPATDAHTEPERIRFVTDGVLLRYLESDILLRHIRCVVLDEAHERSVHMDLLLGILSRTVRLRRSEPVRRQYPHLPPLKVMVMSATADVEALARLPFLVEAAAGIDCGGGGGSAASDAEADEQPRNGPAIRAAQPSVPVLRVSARQHPVTVHFARHTPVDYVREAVRKCCQIHQRLPPGDILVFLPGRREIQHACQLLDEASLTHFDQSLQTLPLYAALLPWHRYAFLFREKHPQVGASGHRRLCVVATNVAETSLTLPGIRYVVDSGRVRQVYWSGGDDHDNDAAIAVHRVQWTSQASAEQRAGRAGRTGPGHCYRLYSAAVFTHQFAAQSAPEVQRMPLDAVVLRLAALGVQQPAAFPWVSAPPPEALQRAQQTLQALGAIRAWTSDEAEGEAAAAAAAAAANALTPTGQQMARLPVAPRLARMLLWVQDTDASCLPYAIRLAAALSTTEQRPLLMVDDRAALTAPPPTSVLSSALAHPHSEPLGTMRALCAAEYAGRQTPSSSSAAATDPHASLAAFCAKHRLEVRVVREWLQAVRQLERLMAVWSTEDRGIGTAEDASDDEEADHKPAAAMPPAPTAAQERLLRQALLVAFVDRVARRWSAQASTGRKTGGRRAHRYECSSLPAPDEHHADDDGDQVASGRERGTVASLPCVAYLRDRSGVDPASDVAAYLVYTGLFYDTSRGANNDSTADSAYDRASRPPRIYLQGATCIDPRWIATAAAASPACRLGAPLPTPAPRYDARTDQVLAYVRAAYPHGRWMLPLSRVPLPPFTRAVDGDGVLDHRALCTRLFAHALLLGEAVPAFPPTAVRDRLSPPPAALLFNDGNEQTVGGGWFANHRAVLLLLSALRQHHIYQRRTLLQTWRQQPLFLLREFLLWVPAADQIPIQRQWPELVHHLATTTTTTSDTMTS</sequence>
<dbReference type="InterPro" id="IPR001650">
    <property type="entry name" value="Helicase_C-like"/>
</dbReference>
<feature type="domain" description="Helicase ATP-binding" evidence="6">
    <location>
        <begin position="265"/>
        <end position="485"/>
    </location>
</feature>
<dbReference type="GO" id="GO:0016787">
    <property type="term" value="F:hydrolase activity"/>
    <property type="evidence" value="ECO:0007669"/>
    <property type="project" value="UniProtKB-KW"/>
</dbReference>
<dbReference type="EMBL" id="JANCYW010000005">
    <property type="protein sequence ID" value="KAK4535545.1"/>
    <property type="molecule type" value="Genomic_DNA"/>
</dbReference>
<name>A0AAV9ITV8_CYACA</name>
<dbReference type="Pfam" id="PF21010">
    <property type="entry name" value="HA2_C"/>
    <property type="match status" value="1"/>
</dbReference>
<feature type="region of interest" description="Disordered" evidence="5">
    <location>
        <begin position="1005"/>
        <end position="1026"/>
    </location>
</feature>
<dbReference type="Gene3D" id="3.40.50.300">
    <property type="entry name" value="P-loop containing nucleotide triphosphate hydrolases"/>
    <property type="match status" value="2"/>
</dbReference>
<protein>
    <submittedName>
        <fullName evidence="8">Uncharacterized protein</fullName>
    </submittedName>
</protein>
<feature type="compositionally biased region" description="Basic and acidic residues" evidence="5">
    <location>
        <begin position="19"/>
        <end position="35"/>
    </location>
</feature>
<dbReference type="Pfam" id="PF23362">
    <property type="entry name" value="DHX37_C"/>
    <property type="match status" value="1"/>
</dbReference>
<evidence type="ECO:0000259" key="6">
    <source>
        <dbReference type="PROSITE" id="PS51192"/>
    </source>
</evidence>
<organism evidence="8 9">
    <name type="scientific">Cyanidium caldarium</name>
    <name type="common">Red alga</name>
    <dbReference type="NCBI Taxonomy" id="2771"/>
    <lineage>
        <taxon>Eukaryota</taxon>
        <taxon>Rhodophyta</taxon>
        <taxon>Bangiophyceae</taxon>
        <taxon>Cyanidiales</taxon>
        <taxon>Cyanidiaceae</taxon>
        <taxon>Cyanidium</taxon>
    </lineage>
</organism>
<evidence type="ECO:0000313" key="8">
    <source>
        <dbReference type="EMBL" id="KAK4535545.1"/>
    </source>
</evidence>
<dbReference type="PROSITE" id="PS51192">
    <property type="entry name" value="HELICASE_ATP_BIND_1"/>
    <property type="match status" value="1"/>
</dbReference>
<evidence type="ECO:0000313" key="9">
    <source>
        <dbReference type="Proteomes" id="UP001301350"/>
    </source>
</evidence>
<dbReference type="PANTHER" id="PTHR18934">
    <property type="entry name" value="ATP-DEPENDENT RNA HELICASE"/>
    <property type="match status" value="1"/>
</dbReference>
<dbReference type="GO" id="GO:0005730">
    <property type="term" value="C:nucleolus"/>
    <property type="evidence" value="ECO:0007669"/>
    <property type="project" value="TreeGrafter"/>
</dbReference>
<dbReference type="Pfam" id="PF00271">
    <property type="entry name" value="Helicase_C"/>
    <property type="match status" value="1"/>
</dbReference>
<feature type="region of interest" description="Disordered" evidence="5">
    <location>
        <begin position="1"/>
        <end position="35"/>
    </location>
</feature>
<evidence type="ECO:0000256" key="2">
    <source>
        <dbReference type="ARBA" id="ARBA00022801"/>
    </source>
</evidence>
<dbReference type="GO" id="GO:0000462">
    <property type="term" value="P:maturation of SSU-rRNA from tricistronic rRNA transcript (SSU-rRNA, 5.8S rRNA, LSU-rRNA)"/>
    <property type="evidence" value="ECO:0007669"/>
    <property type="project" value="TreeGrafter"/>
</dbReference>
<reference evidence="8 9" key="1">
    <citation type="submission" date="2022-07" db="EMBL/GenBank/DDBJ databases">
        <title>Genome-wide signatures of adaptation to extreme environments.</title>
        <authorList>
            <person name="Cho C.H."/>
            <person name="Yoon H.S."/>
        </authorList>
    </citation>
    <scope>NUCLEOTIDE SEQUENCE [LARGE SCALE GENOMIC DNA]</scope>
    <source>
        <strain evidence="8 9">DBV 063 E5</strain>
    </source>
</reference>
<feature type="region of interest" description="Disordered" evidence="5">
    <location>
        <begin position="342"/>
        <end position="366"/>
    </location>
</feature>
<keyword evidence="1" id="KW-0547">Nucleotide-binding</keyword>
<feature type="compositionally biased region" description="Low complexity" evidence="5">
    <location>
        <begin position="352"/>
        <end position="361"/>
    </location>
</feature>
<dbReference type="SMART" id="SM00490">
    <property type="entry name" value="HELICc"/>
    <property type="match status" value="1"/>
</dbReference>
<accession>A0AAV9ITV8</accession>
<dbReference type="InterPro" id="IPR027417">
    <property type="entry name" value="P-loop_NTPase"/>
</dbReference>
<dbReference type="PANTHER" id="PTHR18934:SF99">
    <property type="entry name" value="ATP-DEPENDENT RNA HELICASE DHX37-RELATED"/>
    <property type="match status" value="1"/>
</dbReference>
<dbReference type="SMART" id="SM00847">
    <property type="entry name" value="HA2"/>
    <property type="match status" value="1"/>
</dbReference>
<keyword evidence="2" id="KW-0378">Hydrolase</keyword>
<dbReference type="SUPFAM" id="SSF52540">
    <property type="entry name" value="P-loop containing nucleoside triphosphate hydrolases"/>
    <property type="match status" value="2"/>
</dbReference>
<feature type="compositionally biased region" description="Low complexity" evidence="5">
    <location>
        <begin position="157"/>
        <end position="168"/>
    </location>
</feature>
<dbReference type="InterPro" id="IPR007502">
    <property type="entry name" value="Helicase-assoc_dom"/>
</dbReference>
<evidence type="ECO:0000256" key="5">
    <source>
        <dbReference type="SAM" id="MobiDB-lite"/>
    </source>
</evidence>
<feature type="compositionally biased region" description="Polar residues" evidence="5">
    <location>
        <begin position="175"/>
        <end position="190"/>
    </location>
</feature>
<keyword evidence="3" id="KW-0347">Helicase</keyword>
<evidence type="ECO:0000256" key="3">
    <source>
        <dbReference type="ARBA" id="ARBA00022806"/>
    </source>
</evidence>
<feature type="region of interest" description="Disordered" evidence="5">
    <location>
        <begin position="59"/>
        <end position="202"/>
    </location>
</feature>
<dbReference type="SMART" id="SM00487">
    <property type="entry name" value="DEXDc"/>
    <property type="match status" value="1"/>
</dbReference>
<proteinExistence type="predicted"/>
<dbReference type="InterPro" id="IPR014001">
    <property type="entry name" value="Helicase_ATP-bd"/>
</dbReference>
<evidence type="ECO:0000256" key="4">
    <source>
        <dbReference type="ARBA" id="ARBA00022840"/>
    </source>
</evidence>
<feature type="domain" description="Helicase C-terminal" evidence="7">
    <location>
        <begin position="541"/>
        <end position="732"/>
    </location>
</feature>
<dbReference type="GO" id="GO:0003723">
    <property type="term" value="F:RNA binding"/>
    <property type="evidence" value="ECO:0007669"/>
    <property type="project" value="TreeGrafter"/>
</dbReference>
<keyword evidence="9" id="KW-1185">Reference proteome</keyword>
<evidence type="ECO:0000259" key="7">
    <source>
        <dbReference type="PROSITE" id="PS51194"/>
    </source>
</evidence>
<comment type="caution">
    <text evidence="8">The sequence shown here is derived from an EMBL/GenBank/DDBJ whole genome shotgun (WGS) entry which is preliminary data.</text>
</comment>
<gene>
    <name evidence="8" type="ORF">CDCA_CDCA05G1570</name>
</gene>
<keyword evidence="4" id="KW-0067">ATP-binding</keyword>
<feature type="region of interest" description="Disordered" evidence="5">
    <location>
        <begin position="935"/>
        <end position="956"/>
    </location>
</feature>
<dbReference type="GO" id="GO:0004386">
    <property type="term" value="F:helicase activity"/>
    <property type="evidence" value="ECO:0007669"/>
    <property type="project" value="UniProtKB-KW"/>
</dbReference>
<evidence type="ECO:0000256" key="1">
    <source>
        <dbReference type="ARBA" id="ARBA00022741"/>
    </source>
</evidence>
<dbReference type="GO" id="GO:0005524">
    <property type="term" value="F:ATP binding"/>
    <property type="evidence" value="ECO:0007669"/>
    <property type="project" value="UniProtKB-KW"/>
</dbReference>
<dbReference type="Gene3D" id="1.20.120.1080">
    <property type="match status" value="1"/>
</dbReference>
<dbReference type="InterPro" id="IPR056371">
    <property type="entry name" value="DHX37-like_C"/>
</dbReference>
<dbReference type="Proteomes" id="UP001301350">
    <property type="component" value="Unassembled WGS sequence"/>
</dbReference>